<sequence length="51" mass="5433">MDDVDLNGILSDAIVWMLATENSASVGLYASVAWFEPELSAVHWPVRGAGA</sequence>
<gene>
    <name evidence="1" type="ORF">F6W96_13850</name>
</gene>
<dbReference type="EMBL" id="CP046173">
    <property type="protein sequence ID" value="QIS19213.1"/>
    <property type="molecule type" value="Genomic_DNA"/>
</dbReference>
<evidence type="ECO:0000313" key="1">
    <source>
        <dbReference type="EMBL" id="QIS19213.1"/>
    </source>
</evidence>
<proteinExistence type="predicted"/>
<accession>A0A6G9Z2H9</accession>
<protein>
    <submittedName>
        <fullName evidence="1">Uncharacterized protein</fullName>
    </submittedName>
</protein>
<evidence type="ECO:0000313" key="2">
    <source>
        <dbReference type="Proteomes" id="UP000500953"/>
    </source>
</evidence>
<name>A0A6G9Z2H9_9NOCA</name>
<dbReference type="Proteomes" id="UP000500953">
    <property type="component" value="Chromosome"/>
</dbReference>
<organism evidence="1 2">
    <name type="scientific">Nocardia terpenica</name>
    <dbReference type="NCBI Taxonomy" id="455432"/>
    <lineage>
        <taxon>Bacteria</taxon>
        <taxon>Bacillati</taxon>
        <taxon>Actinomycetota</taxon>
        <taxon>Actinomycetes</taxon>
        <taxon>Mycobacteriales</taxon>
        <taxon>Nocardiaceae</taxon>
        <taxon>Nocardia</taxon>
    </lineage>
</organism>
<dbReference type="AlphaFoldDB" id="A0A6G9Z2H9"/>
<reference evidence="1 2" key="1">
    <citation type="journal article" date="2019" name="ACS Chem. Biol.">
        <title>Identification and Mobilization of a Cryptic Antibiotic Biosynthesis Gene Locus from a Human-Pathogenic Nocardia Isolate.</title>
        <authorList>
            <person name="Herisse M."/>
            <person name="Ishida K."/>
            <person name="Porter J.L."/>
            <person name="Howden B."/>
            <person name="Hertweck C."/>
            <person name="Stinear T.P."/>
            <person name="Pidot S.J."/>
        </authorList>
    </citation>
    <scope>NUCLEOTIDE SEQUENCE [LARGE SCALE GENOMIC DNA]</scope>
    <source>
        <strain evidence="1 2">AUSMDU00012715</strain>
    </source>
</reference>
<dbReference type="RefSeq" id="WP_167486507.1">
    <property type="nucleotide sequence ID" value="NZ_CP046173.1"/>
</dbReference>